<dbReference type="Proteomes" id="UP000799536">
    <property type="component" value="Unassembled WGS sequence"/>
</dbReference>
<accession>A0A9P4MW54</accession>
<dbReference type="EMBL" id="ML994130">
    <property type="protein sequence ID" value="KAF2198620.1"/>
    <property type="molecule type" value="Genomic_DNA"/>
</dbReference>
<comment type="caution">
    <text evidence="1">The sequence shown here is derived from an EMBL/GenBank/DDBJ whole genome shotgun (WGS) entry which is preliminary data.</text>
</comment>
<gene>
    <name evidence="1" type="ORF">GQ43DRAFT_150009</name>
</gene>
<organism evidence="1 2">
    <name type="scientific">Delitschia confertaspora ATCC 74209</name>
    <dbReference type="NCBI Taxonomy" id="1513339"/>
    <lineage>
        <taxon>Eukaryota</taxon>
        <taxon>Fungi</taxon>
        <taxon>Dikarya</taxon>
        <taxon>Ascomycota</taxon>
        <taxon>Pezizomycotina</taxon>
        <taxon>Dothideomycetes</taxon>
        <taxon>Pleosporomycetidae</taxon>
        <taxon>Pleosporales</taxon>
        <taxon>Delitschiaceae</taxon>
        <taxon>Delitschia</taxon>
    </lineage>
</organism>
<evidence type="ECO:0000313" key="1">
    <source>
        <dbReference type="EMBL" id="KAF2198620.1"/>
    </source>
</evidence>
<proteinExistence type="predicted"/>
<protein>
    <submittedName>
        <fullName evidence="1">Uncharacterized protein</fullName>
    </submittedName>
</protein>
<sequence>MLGKWFTGIQYAIQWDQSYRTGDSTAPTKLMHCGTLAQDHSRVVSYSRLPEGHCFYASCFSPVCFWLHISLKFRVVS</sequence>
<keyword evidence="2" id="KW-1185">Reference proteome</keyword>
<dbReference type="AlphaFoldDB" id="A0A9P4MW54"/>
<evidence type="ECO:0000313" key="2">
    <source>
        <dbReference type="Proteomes" id="UP000799536"/>
    </source>
</evidence>
<name>A0A9P4MW54_9PLEO</name>
<reference evidence="1" key="1">
    <citation type="journal article" date="2020" name="Stud. Mycol.">
        <title>101 Dothideomycetes genomes: a test case for predicting lifestyles and emergence of pathogens.</title>
        <authorList>
            <person name="Haridas S."/>
            <person name="Albert R."/>
            <person name="Binder M."/>
            <person name="Bloem J."/>
            <person name="Labutti K."/>
            <person name="Salamov A."/>
            <person name="Andreopoulos B."/>
            <person name="Baker S."/>
            <person name="Barry K."/>
            <person name="Bills G."/>
            <person name="Bluhm B."/>
            <person name="Cannon C."/>
            <person name="Castanera R."/>
            <person name="Culley D."/>
            <person name="Daum C."/>
            <person name="Ezra D."/>
            <person name="Gonzalez J."/>
            <person name="Henrissat B."/>
            <person name="Kuo A."/>
            <person name="Liang C."/>
            <person name="Lipzen A."/>
            <person name="Lutzoni F."/>
            <person name="Magnuson J."/>
            <person name="Mondo S."/>
            <person name="Nolan M."/>
            <person name="Ohm R."/>
            <person name="Pangilinan J."/>
            <person name="Park H.-J."/>
            <person name="Ramirez L."/>
            <person name="Alfaro M."/>
            <person name="Sun H."/>
            <person name="Tritt A."/>
            <person name="Yoshinaga Y."/>
            <person name="Zwiers L.-H."/>
            <person name="Turgeon B."/>
            <person name="Goodwin S."/>
            <person name="Spatafora J."/>
            <person name="Crous P."/>
            <person name="Grigoriev I."/>
        </authorList>
    </citation>
    <scope>NUCLEOTIDE SEQUENCE</scope>
    <source>
        <strain evidence="1">ATCC 74209</strain>
    </source>
</reference>